<evidence type="ECO:0008006" key="3">
    <source>
        <dbReference type="Google" id="ProtNLM"/>
    </source>
</evidence>
<name>A0A5A5S821_MICAE</name>
<dbReference type="Pfam" id="PF10049">
    <property type="entry name" value="DUF2283"/>
    <property type="match status" value="1"/>
</dbReference>
<protein>
    <recommendedName>
        <fullName evidence="3">DUF2283 domain-containing protein</fullName>
    </recommendedName>
</protein>
<dbReference type="InterPro" id="IPR019270">
    <property type="entry name" value="DUF2283"/>
</dbReference>
<proteinExistence type="predicted"/>
<comment type="caution">
    <text evidence="1">The sequence shown here is derived from an EMBL/GenBank/DDBJ whole genome shotgun (WGS) entry which is preliminary data.</text>
</comment>
<gene>
    <name evidence="1" type="ORF">MiTs_03591</name>
</gene>
<sequence length="116" mass="13390">MYTGLGKLSIQSEKWRSGVVMFLNVKFCYEIQHFWAITSINIQSYLNFAKMIHALPQQDFWTAYDAKADILYINFYQPSLPADDSELTDNDVIIRYQADKIIGLSILNVSKIQSSQ</sequence>
<evidence type="ECO:0000313" key="1">
    <source>
        <dbReference type="EMBL" id="GCA81572.1"/>
    </source>
</evidence>
<accession>A0A5A5S821</accession>
<dbReference type="AlphaFoldDB" id="A0A5A5S821"/>
<dbReference type="EMBL" id="BHVQ01000060">
    <property type="protein sequence ID" value="GCA81572.1"/>
    <property type="molecule type" value="Genomic_DNA"/>
</dbReference>
<organism evidence="1 2">
    <name type="scientific">Microcystis aeruginosa NIES-2521</name>
    <dbReference type="NCBI Taxonomy" id="2303983"/>
    <lineage>
        <taxon>Bacteria</taxon>
        <taxon>Bacillati</taxon>
        <taxon>Cyanobacteriota</taxon>
        <taxon>Cyanophyceae</taxon>
        <taxon>Oscillatoriophycideae</taxon>
        <taxon>Chroococcales</taxon>
        <taxon>Microcystaceae</taxon>
        <taxon>Microcystis</taxon>
    </lineage>
</organism>
<dbReference type="Proteomes" id="UP000324689">
    <property type="component" value="Unassembled WGS sequence"/>
</dbReference>
<evidence type="ECO:0000313" key="2">
    <source>
        <dbReference type="Proteomes" id="UP000324689"/>
    </source>
</evidence>
<reference evidence="1 2" key="1">
    <citation type="submission" date="2018-09" db="EMBL/GenBank/DDBJ databases">
        <title>Evolutionary history of phycoerythrin pigmentation in the water bloom-forming cyanobacterium Microcystis aeruginosa.</title>
        <authorList>
            <person name="Tanabe Y."/>
            <person name="Tanabe Y."/>
            <person name="Yamaguchi H."/>
        </authorList>
    </citation>
    <scope>NUCLEOTIDE SEQUENCE [LARGE SCALE GENOMIC DNA]</scope>
    <source>
        <strain evidence="1 2">NIES-2521</strain>
    </source>
</reference>